<accession>A0ABY7E747</accession>
<dbReference type="EMBL" id="CP111016">
    <property type="protein sequence ID" value="WAR04583.1"/>
    <property type="molecule type" value="Genomic_DNA"/>
</dbReference>
<dbReference type="Proteomes" id="UP001164746">
    <property type="component" value="Chromosome 5"/>
</dbReference>
<gene>
    <name evidence="1" type="ORF">MAR_019952</name>
</gene>
<dbReference type="PANTHER" id="PTHR46599">
    <property type="entry name" value="PIGGYBAC TRANSPOSABLE ELEMENT-DERIVED PROTEIN 4"/>
    <property type="match status" value="1"/>
</dbReference>
<dbReference type="PANTHER" id="PTHR46599:SF2">
    <property type="entry name" value="PIGGYBAC TRANSPOSABLE ELEMENT-DERIVED PROTEIN 4-LIKE"/>
    <property type="match status" value="1"/>
</dbReference>
<reference evidence="1" key="1">
    <citation type="submission" date="2022-11" db="EMBL/GenBank/DDBJ databases">
        <title>Centuries of genome instability and evolution in soft-shell clam transmissible cancer (bioRxiv).</title>
        <authorList>
            <person name="Hart S.F.M."/>
            <person name="Yonemitsu M.A."/>
            <person name="Giersch R.M."/>
            <person name="Beal B.F."/>
            <person name="Arriagada G."/>
            <person name="Davis B.W."/>
            <person name="Ostrander E.A."/>
            <person name="Goff S.P."/>
            <person name="Metzger M.J."/>
        </authorList>
    </citation>
    <scope>NUCLEOTIDE SEQUENCE</scope>
    <source>
        <strain evidence="1">MELC-2E11</strain>
        <tissue evidence="1">Siphon/mantle</tissue>
    </source>
</reference>
<name>A0ABY7E747_MYAAR</name>
<sequence>MRECTRTNRDDVQALAQQHSAFVYNKFMGGVDRHDQHRTKNNVERCSKKWWRRTKKRYTHKDFREELFKELIAGYRKRKRNTMDGPLNQQPMMTLDTLVNHSHEHRGQLKDMQVAQKRTVDRHETVYGCVTCNVHLCRDCFVVYLTRLGLQAA</sequence>
<protein>
    <submittedName>
        <fullName evidence="1">Uncharacterized protein</fullName>
    </submittedName>
</protein>
<evidence type="ECO:0000313" key="2">
    <source>
        <dbReference type="Proteomes" id="UP001164746"/>
    </source>
</evidence>
<organism evidence="1 2">
    <name type="scientific">Mya arenaria</name>
    <name type="common">Soft-shell clam</name>
    <dbReference type="NCBI Taxonomy" id="6604"/>
    <lineage>
        <taxon>Eukaryota</taxon>
        <taxon>Metazoa</taxon>
        <taxon>Spiralia</taxon>
        <taxon>Lophotrochozoa</taxon>
        <taxon>Mollusca</taxon>
        <taxon>Bivalvia</taxon>
        <taxon>Autobranchia</taxon>
        <taxon>Heteroconchia</taxon>
        <taxon>Euheterodonta</taxon>
        <taxon>Imparidentia</taxon>
        <taxon>Neoheterodontei</taxon>
        <taxon>Myida</taxon>
        <taxon>Myoidea</taxon>
        <taxon>Myidae</taxon>
        <taxon>Mya</taxon>
    </lineage>
</organism>
<evidence type="ECO:0000313" key="1">
    <source>
        <dbReference type="EMBL" id="WAR04583.1"/>
    </source>
</evidence>
<keyword evidence="2" id="KW-1185">Reference proteome</keyword>
<proteinExistence type="predicted"/>